<keyword evidence="2" id="KW-0813">Transport</keyword>
<keyword evidence="3 6" id="KW-0812">Transmembrane</keyword>
<protein>
    <submittedName>
        <fullName evidence="8">Divalent metal cation (Fe/Co/Zn/Cd) transporter</fullName>
    </submittedName>
</protein>
<keyword evidence="4 6" id="KW-1133">Transmembrane helix</keyword>
<evidence type="ECO:0000256" key="5">
    <source>
        <dbReference type="ARBA" id="ARBA00023136"/>
    </source>
</evidence>
<dbReference type="InterPro" id="IPR027469">
    <property type="entry name" value="Cation_efflux_TMD_sf"/>
</dbReference>
<evidence type="ECO:0000313" key="9">
    <source>
        <dbReference type="Proteomes" id="UP000193309"/>
    </source>
</evidence>
<evidence type="ECO:0000256" key="3">
    <source>
        <dbReference type="ARBA" id="ARBA00022692"/>
    </source>
</evidence>
<feature type="transmembrane region" description="Helical" evidence="6">
    <location>
        <begin position="51"/>
        <end position="71"/>
    </location>
</feature>
<evidence type="ECO:0000256" key="1">
    <source>
        <dbReference type="ARBA" id="ARBA00004141"/>
    </source>
</evidence>
<keyword evidence="5 6" id="KW-0472">Membrane</keyword>
<dbReference type="Pfam" id="PF01545">
    <property type="entry name" value="Cation_efflux"/>
    <property type="match status" value="1"/>
</dbReference>
<feature type="transmembrane region" description="Helical" evidence="6">
    <location>
        <begin position="21"/>
        <end position="45"/>
    </location>
</feature>
<organism evidence="8 9">
    <name type="scientific">Corynebacterium pollutisoli</name>
    <dbReference type="NCBI Taxonomy" id="1610489"/>
    <lineage>
        <taxon>Bacteria</taxon>
        <taxon>Bacillati</taxon>
        <taxon>Actinomycetota</taxon>
        <taxon>Actinomycetes</taxon>
        <taxon>Mycobacteriales</taxon>
        <taxon>Corynebacteriaceae</taxon>
        <taxon>Corynebacterium</taxon>
    </lineage>
</organism>
<dbReference type="GO" id="GO:0016020">
    <property type="term" value="C:membrane"/>
    <property type="evidence" value="ECO:0007669"/>
    <property type="project" value="UniProtKB-SubCell"/>
</dbReference>
<evidence type="ECO:0000256" key="2">
    <source>
        <dbReference type="ARBA" id="ARBA00022448"/>
    </source>
</evidence>
<dbReference type="RefSeq" id="WP_240309124.1">
    <property type="nucleotide sequence ID" value="NZ_FXAR01000002.1"/>
</dbReference>
<proteinExistence type="predicted"/>
<dbReference type="STRING" id="1610489.SAMN06295981_0759"/>
<gene>
    <name evidence="8" type="ORF">SAMN06295981_0759</name>
</gene>
<feature type="transmembrane region" description="Helical" evidence="6">
    <location>
        <begin position="179"/>
        <end position="200"/>
    </location>
</feature>
<accession>A0A1X7IL83</accession>
<dbReference type="Proteomes" id="UP000193309">
    <property type="component" value="Unassembled WGS sequence"/>
</dbReference>
<sequence>MSHLRDTPENMPEDIERTSRKAIWVEWASIGYLIPSVALTALVAGQSDAMRAAWVEDALTFLPPIAFLIAMRLIRHKRNARFPYGHHRAVGIGQLVSATALLAMGALLIFDSARGVLAGERTAIGIMVLFGHDIWAGWVMIVVVSLFGIPPVVLARYKLRYAKVLNNKALYADADMSKADWMTAVSTSIGVLGIGLGLWWTDPLAAIFVGVSIAGDGYRNLRSAITGLTDIQALTHDSEEVNPLIERIECCATDTPWVTDAAVRARDLGQVLHIELFVVAEGHTPTAEDLEDLRDRVRDLDWKAHDIAVVLVTEVPDHLLDEAAS</sequence>
<evidence type="ECO:0000256" key="4">
    <source>
        <dbReference type="ARBA" id="ARBA00022989"/>
    </source>
</evidence>
<comment type="subcellular location">
    <subcellularLocation>
        <location evidence="1">Membrane</location>
        <topology evidence="1">Multi-pass membrane protein</topology>
    </subcellularLocation>
</comment>
<dbReference type="PANTHER" id="PTHR43840:SF15">
    <property type="entry name" value="MITOCHONDRIAL METAL TRANSPORTER 1-RELATED"/>
    <property type="match status" value="1"/>
</dbReference>
<dbReference type="AlphaFoldDB" id="A0A1X7IL83"/>
<feature type="transmembrane region" description="Helical" evidence="6">
    <location>
        <begin position="92"/>
        <end position="110"/>
    </location>
</feature>
<dbReference type="EMBL" id="FXAR01000002">
    <property type="protein sequence ID" value="SMG15611.1"/>
    <property type="molecule type" value="Genomic_DNA"/>
</dbReference>
<dbReference type="SUPFAM" id="SSF161111">
    <property type="entry name" value="Cation efflux protein transmembrane domain-like"/>
    <property type="match status" value="1"/>
</dbReference>
<reference evidence="9" key="1">
    <citation type="submission" date="2017-04" db="EMBL/GenBank/DDBJ databases">
        <authorList>
            <person name="Varghese N."/>
            <person name="Submissions S."/>
        </authorList>
    </citation>
    <scope>NUCLEOTIDE SEQUENCE [LARGE SCALE GENOMIC DNA]</scope>
    <source>
        <strain evidence="9">VDS</strain>
    </source>
</reference>
<dbReference type="PANTHER" id="PTHR43840">
    <property type="entry name" value="MITOCHONDRIAL METAL TRANSPORTER 1-RELATED"/>
    <property type="match status" value="1"/>
</dbReference>
<name>A0A1X7IL83_9CORY</name>
<dbReference type="Gene3D" id="1.20.1510.10">
    <property type="entry name" value="Cation efflux protein transmembrane domain"/>
    <property type="match status" value="1"/>
</dbReference>
<dbReference type="InterPro" id="IPR050291">
    <property type="entry name" value="CDF_Transporter"/>
</dbReference>
<keyword evidence="9" id="KW-1185">Reference proteome</keyword>
<evidence type="ECO:0000256" key="6">
    <source>
        <dbReference type="SAM" id="Phobius"/>
    </source>
</evidence>
<dbReference type="InterPro" id="IPR058533">
    <property type="entry name" value="Cation_efflux_TM"/>
</dbReference>
<dbReference type="GO" id="GO:0008324">
    <property type="term" value="F:monoatomic cation transmembrane transporter activity"/>
    <property type="evidence" value="ECO:0007669"/>
    <property type="project" value="InterPro"/>
</dbReference>
<evidence type="ECO:0000259" key="7">
    <source>
        <dbReference type="Pfam" id="PF01545"/>
    </source>
</evidence>
<evidence type="ECO:0000313" key="8">
    <source>
        <dbReference type="EMBL" id="SMG15611.1"/>
    </source>
</evidence>
<feature type="domain" description="Cation efflux protein transmembrane" evidence="7">
    <location>
        <begin position="39"/>
        <end position="228"/>
    </location>
</feature>
<feature type="transmembrane region" description="Helical" evidence="6">
    <location>
        <begin position="135"/>
        <end position="159"/>
    </location>
</feature>